<dbReference type="Pfam" id="PF01575">
    <property type="entry name" value="MaoC_dehydratas"/>
    <property type="match status" value="1"/>
</dbReference>
<dbReference type="Proteomes" id="UP000199220">
    <property type="component" value="Unassembled WGS sequence"/>
</dbReference>
<feature type="domain" description="MaoC-like" evidence="2">
    <location>
        <begin position="32"/>
        <end position="145"/>
    </location>
</feature>
<evidence type="ECO:0000259" key="2">
    <source>
        <dbReference type="Pfam" id="PF01575"/>
    </source>
</evidence>
<dbReference type="Gene3D" id="3.10.129.10">
    <property type="entry name" value="Hotdog Thioesterase"/>
    <property type="match status" value="1"/>
</dbReference>
<dbReference type="AlphaFoldDB" id="A0A1H5DU48"/>
<dbReference type="RefSeq" id="WP_089771783.1">
    <property type="nucleotide sequence ID" value="NZ_FNTX01000001.1"/>
</dbReference>
<dbReference type="PANTHER" id="PTHR43664:SF1">
    <property type="entry name" value="BETA-METHYLMALYL-COA DEHYDRATASE"/>
    <property type="match status" value="1"/>
</dbReference>
<sequence>MGPSQPEQKGSPPLREEVQRGRYLDELELDVRYRHAPGRTITEADDVLFTTATMNPQALHLDAAWCATQPFGRPLVNSMFTLATLVGLSVGHLTQGTTVANLGFEEVHFPAPMFHGDTLYAETVVLSTRPSASRPGQGIARLEHTGRNQDGTVVAVAVRSALMWTRAGHERHAHDDSREDT</sequence>
<proteinExistence type="inferred from homology"/>
<dbReference type="PANTHER" id="PTHR43664">
    <property type="entry name" value="MONOAMINE OXIDASE-RELATED"/>
    <property type="match status" value="1"/>
</dbReference>
<dbReference type="InterPro" id="IPR052342">
    <property type="entry name" value="MCH/BMMD"/>
</dbReference>
<reference evidence="4" key="1">
    <citation type="submission" date="2016-10" db="EMBL/GenBank/DDBJ databases">
        <authorList>
            <person name="Varghese N."/>
            <person name="Submissions S."/>
        </authorList>
    </citation>
    <scope>NUCLEOTIDE SEQUENCE [LARGE SCALE GENOMIC DNA]</scope>
    <source>
        <strain evidence="4">DSM 21368</strain>
    </source>
</reference>
<dbReference type="SUPFAM" id="SSF54637">
    <property type="entry name" value="Thioesterase/thiol ester dehydrase-isomerase"/>
    <property type="match status" value="1"/>
</dbReference>
<dbReference type="CDD" id="cd03451">
    <property type="entry name" value="FkbR2"/>
    <property type="match status" value="1"/>
</dbReference>
<organism evidence="3 4">
    <name type="scientific">Ruania alba</name>
    <dbReference type="NCBI Taxonomy" id="648782"/>
    <lineage>
        <taxon>Bacteria</taxon>
        <taxon>Bacillati</taxon>
        <taxon>Actinomycetota</taxon>
        <taxon>Actinomycetes</taxon>
        <taxon>Micrococcales</taxon>
        <taxon>Ruaniaceae</taxon>
        <taxon>Ruania</taxon>
    </lineage>
</organism>
<comment type="similarity">
    <text evidence="1">Belongs to the enoyl-CoA hydratase/isomerase family.</text>
</comment>
<evidence type="ECO:0000313" key="3">
    <source>
        <dbReference type="EMBL" id="SED82425.1"/>
    </source>
</evidence>
<dbReference type="InterPro" id="IPR002539">
    <property type="entry name" value="MaoC-like_dom"/>
</dbReference>
<protein>
    <submittedName>
        <fullName evidence="3">Acyl dehydratase</fullName>
    </submittedName>
</protein>
<dbReference type="InterPro" id="IPR029069">
    <property type="entry name" value="HotDog_dom_sf"/>
</dbReference>
<dbReference type="STRING" id="648782.SAMN04488554_0795"/>
<accession>A0A1H5DU48</accession>
<dbReference type="EMBL" id="FNTX01000001">
    <property type="protein sequence ID" value="SED82425.1"/>
    <property type="molecule type" value="Genomic_DNA"/>
</dbReference>
<evidence type="ECO:0000256" key="1">
    <source>
        <dbReference type="ARBA" id="ARBA00005254"/>
    </source>
</evidence>
<keyword evidence="4" id="KW-1185">Reference proteome</keyword>
<gene>
    <name evidence="3" type="ORF">SAMN04488554_0795</name>
</gene>
<dbReference type="OrthoDB" id="9796589at2"/>
<name>A0A1H5DU48_9MICO</name>
<evidence type="ECO:0000313" key="4">
    <source>
        <dbReference type="Proteomes" id="UP000199220"/>
    </source>
</evidence>